<dbReference type="AlphaFoldDB" id="A0A0M0JDL1"/>
<accession>A0A0M0JDL1</accession>
<keyword evidence="2" id="KW-1185">Reference proteome</keyword>
<name>A0A0M0JDL1_9EUKA</name>
<protein>
    <submittedName>
        <fullName evidence="1">Uncharacterized protein</fullName>
    </submittedName>
</protein>
<reference evidence="2" key="1">
    <citation type="journal article" date="2015" name="PLoS Genet.">
        <title>Genome Sequence and Transcriptome Analyses of Chrysochromulina tobin: Metabolic Tools for Enhanced Algal Fitness in the Prominent Order Prymnesiales (Haptophyceae).</title>
        <authorList>
            <person name="Hovde B.T."/>
            <person name="Deodato C.R."/>
            <person name="Hunsperger H.M."/>
            <person name="Ryken S.A."/>
            <person name="Yost W."/>
            <person name="Jha R.K."/>
            <person name="Patterson J."/>
            <person name="Monnat R.J. Jr."/>
            <person name="Barlow S.B."/>
            <person name="Starkenburg S.R."/>
            <person name="Cattolico R.A."/>
        </authorList>
    </citation>
    <scope>NUCLEOTIDE SEQUENCE</scope>
    <source>
        <strain evidence="2">CCMP291</strain>
    </source>
</reference>
<proteinExistence type="predicted"/>
<sequence>MTVAAAGVASKNVRLIAETAQLIQELHASSTSTSVLRSGSVAKTPEAPLLPPPLPPAPPSFPSKLQDHDADPFLGNGPTNHSEWQHCFDAIGSRAAYATALYGTSAAAAEDAFRWTHVNVIYPFLIPNLNNTCLNAADMVYRRVVVGATFVDYPERSKIMHGNTVNGGGPRAPPKWRRWPWTEVLHSPSWGRGMVDEQLWMYVARGSGLWFNPGRVLELSDTSDLAIFLNASYSARHTGSKAVLMQLAVKRLSHQFDSVAFAYHVDGGCCHRMVMRELISLHNFSKTCPVSPSMARGWPPHNLRPCNCTPRVGVC</sequence>
<comment type="caution">
    <text evidence="1">The sequence shown here is derived from an EMBL/GenBank/DDBJ whole genome shotgun (WGS) entry which is preliminary data.</text>
</comment>
<dbReference type="EMBL" id="JWZX01003082">
    <property type="protein sequence ID" value="KOO24550.1"/>
    <property type="molecule type" value="Genomic_DNA"/>
</dbReference>
<evidence type="ECO:0000313" key="1">
    <source>
        <dbReference type="EMBL" id="KOO24550.1"/>
    </source>
</evidence>
<organism evidence="1 2">
    <name type="scientific">Chrysochromulina tobinii</name>
    <dbReference type="NCBI Taxonomy" id="1460289"/>
    <lineage>
        <taxon>Eukaryota</taxon>
        <taxon>Haptista</taxon>
        <taxon>Haptophyta</taxon>
        <taxon>Prymnesiophyceae</taxon>
        <taxon>Prymnesiales</taxon>
        <taxon>Chrysochromulinaceae</taxon>
        <taxon>Chrysochromulina</taxon>
    </lineage>
</organism>
<gene>
    <name evidence="1" type="ORF">Ctob_002633</name>
</gene>
<dbReference type="Proteomes" id="UP000037460">
    <property type="component" value="Unassembled WGS sequence"/>
</dbReference>
<evidence type="ECO:0000313" key="2">
    <source>
        <dbReference type="Proteomes" id="UP000037460"/>
    </source>
</evidence>